<dbReference type="PANTHER" id="PTHR18964">
    <property type="entry name" value="ROK (REPRESSOR, ORF, KINASE) FAMILY"/>
    <property type="match status" value="1"/>
</dbReference>
<dbReference type="EMBL" id="JBHTJZ010000020">
    <property type="protein sequence ID" value="MFD0960417.1"/>
    <property type="molecule type" value="Genomic_DNA"/>
</dbReference>
<evidence type="ECO:0000313" key="3">
    <source>
        <dbReference type="Proteomes" id="UP001596989"/>
    </source>
</evidence>
<comment type="similarity">
    <text evidence="1">Belongs to the ROK (NagC/XylR) family.</text>
</comment>
<sequence>MNRIAAGIDIGGTKIAIGLIDEQGTVLAQSTLKTDLTLTPKEMLGKAANEVRRLADEQGIAHTSLKGVGVGAPGPLNTKKGVLTCPPNLKSWWGYPVVAELKEQLSLPVKMENDATAATLAEKWVGAAQDSEHFVFITISTGIGAGIYLHGKLITGNTGNTGDAGFMFVHPQGDVVQDEPSGYWEQIASGTAIARSASEIVGRQVSTKEVFELAAAGDPAMSKLTERVYTYIGMGCVSLINLLDPAKIVIGGGVSQVGEPLFSAVRAYVAKHALNPSGRETAIVPAQLQQNAGLIGAAALIQQPY</sequence>
<accession>A0ABW3HS96</accession>
<name>A0ABW3HS96_9BACL</name>
<evidence type="ECO:0000256" key="1">
    <source>
        <dbReference type="ARBA" id="ARBA00006479"/>
    </source>
</evidence>
<dbReference type="Proteomes" id="UP001596989">
    <property type="component" value="Unassembled WGS sequence"/>
</dbReference>
<dbReference type="InterPro" id="IPR000600">
    <property type="entry name" value="ROK"/>
</dbReference>
<dbReference type="SUPFAM" id="SSF53067">
    <property type="entry name" value="Actin-like ATPase domain"/>
    <property type="match status" value="1"/>
</dbReference>
<dbReference type="Pfam" id="PF00480">
    <property type="entry name" value="ROK"/>
    <property type="match status" value="1"/>
</dbReference>
<protein>
    <submittedName>
        <fullName evidence="2">ROK family protein</fullName>
    </submittedName>
</protein>
<dbReference type="InterPro" id="IPR043129">
    <property type="entry name" value="ATPase_NBD"/>
</dbReference>
<dbReference type="RefSeq" id="WP_377564907.1">
    <property type="nucleotide sequence ID" value="NZ_JBHTJZ010000020.1"/>
</dbReference>
<organism evidence="2 3">
    <name type="scientific">Paenibacillus chungangensis</name>
    <dbReference type="NCBI Taxonomy" id="696535"/>
    <lineage>
        <taxon>Bacteria</taxon>
        <taxon>Bacillati</taxon>
        <taxon>Bacillota</taxon>
        <taxon>Bacilli</taxon>
        <taxon>Bacillales</taxon>
        <taxon>Paenibacillaceae</taxon>
        <taxon>Paenibacillus</taxon>
    </lineage>
</organism>
<proteinExistence type="inferred from homology"/>
<dbReference type="PANTHER" id="PTHR18964:SF149">
    <property type="entry name" value="BIFUNCTIONAL UDP-N-ACETYLGLUCOSAMINE 2-EPIMERASE_N-ACETYLMANNOSAMINE KINASE"/>
    <property type="match status" value="1"/>
</dbReference>
<comment type="caution">
    <text evidence="2">The sequence shown here is derived from an EMBL/GenBank/DDBJ whole genome shotgun (WGS) entry which is preliminary data.</text>
</comment>
<keyword evidence="3" id="KW-1185">Reference proteome</keyword>
<gene>
    <name evidence="2" type="ORF">ACFQ2I_13575</name>
</gene>
<reference evidence="3" key="1">
    <citation type="journal article" date="2019" name="Int. J. Syst. Evol. Microbiol.">
        <title>The Global Catalogue of Microorganisms (GCM) 10K type strain sequencing project: providing services to taxonomists for standard genome sequencing and annotation.</title>
        <authorList>
            <consortium name="The Broad Institute Genomics Platform"/>
            <consortium name="The Broad Institute Genome Sequencing Center for Infectious Disease"/>
            <person name="Wu L."/>
            <person name="Ma J."/>
        </authorList>
    </citation>
    <scope>NUCLEOTIDE SEQUENCE [LARGE SCALE GENOMIC DNA]</scope>
    <source>
        <strain evidence="3">CCUG 59129</strain>
    </source>
</reference>
<evidence type="ECO:0000313" key="2">
    <source>
        <dbReference type="EMBL" id="MFD0960417.1"/>
    </source>
</evidence>
<dbReference type="Gene3D" id="3.30.420.40">
    <property type="match status" value="2"/>
</dbReference>